<dbReference type="PANTHER" id="PTHR38436:SF1">
    <property type="entry name" value="ESTER CYCLASE"/>
    <property type="match status" value="1"/>
</dbReference>
<accession>A0A291QCF6</accession>
<dbReference type="AlphaFoldDB" id="A0A291QCF6"/>
<dbReference type="InterPro" id="IPR009959">
    <property type="entry name" value="Cyclase_SnoaL-like"/>
</dbReference>
<sequence>MSAANAPRNTALLHRFHAAVNSRDLGAISQAIDEFFAPDLLFHAPVPNGLTGPEAMKQVWRTLLRAYPDIHVTVEETVAEGDKVVARNTVTGTHLGEYQGLQPTGRTVTYNEMFILRFTDEGRVAEVSGVVDVLTQLRQLGAADGLFAHAPDHQE</sequence>
<organism evidence="1 2">
    <name type="scientific">Streptomyces formicae</name>
    <dbReference type="NCBI Taxonomy" id="1616117"/>
    <lineage>
        <taxon>Bacteria</taxon>
        <taxon>Bacillati</taxon>
        <taxon>Actinomycetota</taxon>
        <taxon>Actinomycetes</taxon>
        <taxon>Kitasatosporales</taxon>
        <taxon>Streptomycetaceae</taxon>
        <taxon>Streptomyces</taxon>
    </lineage>
</organism>
<dbReference type="RefSeq" id="WP_098243722.1">
    <property type="nucleotide sequence ID" value="NZ_CP022685.1"/>
</dbReference>
<evidence type="ECO:0008006" key="3">
    <source>
        <dbReference type="Google" id="ProtNLM"/>
    </source>
</evidence>
<gene>
    <name evidence="1" type="ORF">KY5_4159c</name>
</gene>
<dbReference type="SUPFAM" id="SSF54427">
    <property type="entry name" value="NTF2-like"/>
    <property type="match status" value="1"/>
</dbReference>
<protein>
    <recommendedName>
        <fullName evidence="3">Ester cyclase</fullName>
    </recommendedName>
</protein>
<dbReference type="GO" id="GO:0030638">
    <property type="term" value="P:polyketide metabolic process"/>
    <property type="evidence" value="ECO:0007669"/>
    <property type="project" value="InterPro"/>
</dbReference>
<name>A0A291QCF6_9ACTN</name>
<dbReference type="EMBL" id="CP022685">
    <property type="protein sequence ID" value="ATL29177.1"/>
    <property type="molecule type" value="Genomic_DNA"/>
</dbReference>
<proteinExistence type="predicted"/>
<dbReference type="Pfam" id="PF07366">
    <property type="entry name" value="SnoaL"/>
    <property type="match status" value="1"/>
</dbReference>
<dbReference type="Proteomes" id="UP000221011">
    <property type="component" value="Chromosome"/>
</dbReference>
<dbReference type="InterPro" id="IPR032710">
    <property type="entry name" value="NTF2-like_dom_sf"/>
</dbReference>
<dbReference type="Gene3D" id="3.10.450.50">
    <property type="match status" value="1"/>
</dbReference>
<dbReference type="PANTHER" id="PTHR38436">
    <property type="entry name" value="POLYKETIDE CYCLASE SNOAL-LIKE DOMAIN"/>
    <property type="match status" value="1"/>
</dbReference>
<evidence type="ECO:0000313" key="1">
    <source>
        <dbReference type="EMBL" id="ATL29177.1"/>
    </source>
</evidence>
<evidence type="ECO:0000313" key="2">
    <source>
        <dbReference type="Proteomes" id="UP000221011"/>
    </source>
</evidence>
<dbReference type="KEGG" id="sfk:KY5_4159c"/>
<keyword evidence="2" id="KW-1185">Reference proteome</keyword>
<reference evidence="1 2" key="1">
    <citation type="submission" date="2017-08" db="EMBL/GenBank/DDBJ databases">
        <title>Complete Genome Sequence of Streptomyces formicae KY5, the formicamycin producer.</title>
        <authorList>
            <person name="Holmes N.A."/>
            <person name="Devine R."/>
            <person name="Qin Z."/>
            <person name="Seipke R.F."/>
            <person name="Wilkinson B."/>
            <person name="Hutchings M.I."/>
        </authorList>
    </citation>
    <scope>NUCLEOTIDE SEQUENCE [LARGE SCALE GENOMIC DNA]</scope>
    <source>
        <strain evidence="1 2">KY5</strain>
    </source>
</reference>